<evidence type="ECO:0000256" key="5">
    <source>
        <dbReference type="ARBA" id="ARBA00022729"/>
    </source>
</evidence>
<dbReference type="PROSITE" id="PS51677">
    <property type="entry name" value="NODB"/>
    <property type="match status" value="1"/>
</dbReference>
<dbReference type="EMBL" id="FLYE01000012">
    <property type="protein sequence ID" value="SCA56329.1"/>
    <property type="molecule type" value="Genomic_DNA"/>
</dbReference>
<feature type="domain" description="NodB homology" evidence="8">
    <location>
        <begin position="93"/>
        <end position="349"/>
    </location>
</feature>
<keyword evidence="9" id="KW-0858">Xylan degradation</keyword>
<evidence type="ECO:0000256" key="3">
    <source>
        <dbReference type="ARBA" id="ARBA00010973"/>
    </source>
</evidence>
<dbReference type="Pfam" id="PF01522">
    <property type="entry name" value="Polysacc_deac_1"/>
    <property type="match status" value="1"/>
</dbReference>
<dbReference type="Gene3D" id="3.20.20.370">
    <property type="entry name" value="Glycoside hydrolase/deacetylase"/>
    <property type="match status" value="1"/>
</dbReference>
<dbReference type="GO" id="GO:0005576">
    <property type="term" value="C:extracellular region"/>
    <property type="evidence" value="ECO:0007669"/>
    <property type="project" value="UniProtKB-SubCell"/>
</dbReference>
<dbReference type="STRING" id="1867952.MTBPR1_20177"/>
<keyword evidence="9" id="KW-0119">Carbohydrate metabolism</keyword>
<dbReference type="SUPFAM" id="SSF88713">
    <property type="entry name" value="Glycoside hydrolase/deacetylase"/>
    <property type="match status" value="1"/>
</dbReference>
<dbReference type="GO" id="GO:0016810">
    <property type="term" value="F:hydrolase activity, acting on carbon-nitrogen (but not peptide) bonds"/>
    <property type="evidence" value="ECO:0007669"/>
    <property type="project" value="InterPro"/>
</dbReference>
<name>A0A1C3RGE4_9PROT</name>
<dbReference type="AlphaFoldDB" id="A0A1C3RGE4"/>
<dbReference type="OrthoDB" id="9782872at2"/>
<evidence type="ECO:0000313" key="9">
    <source>
        <dbReference type="EMBL" id="SCA56329.1"/>
    </source>
</evidence>
<dbReference type="InterPro" id="IPR002509">
    <property type="entry name" value="NODB_dom"/>
</dbReference>
<comment type="subcellular location">
    <subcellularLocation>
        <location evidence="2">Secreted</location>
    </subcellularLocation>
</comment>
<evidence type="ECO:0000256" key="2">
    <source>
        <dbReference type="ARBA" id="ARBA00004613"/>
    </source>
</evidence>
<protein>
    <recommendedName>
        <fullName evidence="4">Chitooligosaccharide deacetylase</fullName>
    </recommendedName>
    <alternativeName>
        <fullName evidence="6">Nodulation protein B</fullName>
    </alternativeName>
</protein>
<dbReference type="GO" id="GO:0016798">
    <property type="term" value="F:hydrolase activity, acting on glycosyl bonds"/>
    <property type="evidence" value="ECO:0007669"/>
    <property type="project" value="UniProtKB-KW"/>
</dbReference>
<evidence type="ECO:0000259" key="8">
    <source>
        <dbReference type="PROSITE" id="PS51677"/>
    </source>
</evidence>
<dbReference type="PANTHER" id="PTHR34216">
    <property type="match status" value="1"/>
</dbReference>
<organism evidence="9 10">
    <name type="scientific">Candidatus Terasakiella magnetica</name>
    <dbReference type="NCBI Taxonomy" id="1867952"/>
    <lineage>
        <taxon>Bacteria</taxon>
        <taxon>Pseudomonadati</taxon>
        <taxon>Pseudomonadota</taxon>
        <taxon>Alphaproteobacteria</taxon>
        <taxon>Rhodospirillales</taxon>
        <taxon>Terasakiellaceae</taxon>
        <taxon>Terasakiella</taxon>
    </lineage>
</organism>
<keyword evidence="10" id="KW-1185">Reference proteome</keyword>
<accession>A0A1C3RGE4</accession>
<evidence type="ECO:0000313" key="10">
    <source>
        <dbReference type="Proteomes" id="UP000231658"/>
    </source>
</evidence>
<feature type="chain" id="PRO_5008680720" description="Chitooligosaccharide deacetylase" evidence="7">
    <location>
        <begin position="30"/>
        <end position="349"/>
    </location>
</feature>
<reference evidence="9 10" key="1">
    <citation type="submission" date="2016-07" db="EMBL/GenBank/DDBJ databases">
        <authorList>
            <person name="Lefevre C.T."/>
        </authorList>
    </citation>
    <scope>NUCLEOTIDE SEQUENCE [LARGE SCALE GENOMIC DNA]</scope>
    <source>
        <strain evidence="9">PR1</strain>
    </source>
</reference>
<dbReference type="Proteomes" id="UP000231658">
    <property type="component" value="Unassembled WGS sequence"/>
</dbReference>
<dbReference type="GO" id="GO:0045493">
    <property type="term" value="P:xylan catabolic process"/>
    <property type="evidence" value="ECO:0007669"/>
    <property type="project" value="UniProtKB-KW"/>
</dbReference>
<keyword evidence="5 7" id="KW-0732">Signal</keyword>
<sequence>MNTSRFWAQRLNKVAAFGLAVLSAFPLYAQETPKTSASVVMYHRFGESDYPATNITMEQFETHINEIKTGGYEVLPLPELVEKLKFGQPLADKTLSITIDDGYASIYEKAYPKFKEAGIPFTIFISTDAIDRGYARHLNWKQIKEMAADPLVYIGAHTASHMHMAAASQSRIGDEMQRSLKRFDEKIGYRPEIFAYPYGEASLKAMSVVRGFGMKAAFGQHSGAVGSGDDLYYLPRFALNEKYGDIKRFQMVSKAKSLHVSELGPKDMTIAKRNPPMIGFTVAEEVGSLDPLACFAAHEGKVRVERLWERRVEVRMEKPLPVGRTRLNCTMPAGDGRWRWFGRLFYVAP</sequence>
<evidence type="ECO:0000256" key="7">
    <source>
        <dbReference type="SAM" id="SignalP"/>
    </source>
</evidence>
<dbReference type="InterPro" id="IPR051398">
    <property type="entry name" value="Polysacch_Deacetylase"/>
</dbReference>
<comment type="function">
    <text evidence="1">Is involved in generating a small heat-stable compound (Nod), an acylated oligomer of N-acetylglucosamine, that stimulates mitosis in various plant protoplasts.</text>
</comment>
<proteinExistence type="inferred from homology"/>
<dbReference type="InterPro" id="IPR011330">
    <property type="entry name" value="Glyco_hydro/deAcase_b/a-brl"/>
</dbReference>
<evidence type="ECO:0000256" key="6">
    <source>
        <dbReference type="ARBA" id="ARBA00032976"/>
    </source>
</evidence>
<evidence type="ECO:0000256" key="4">
    <source>
        <dbReference type="ARBA" id="ARBA00020071"/>
    </source>
</evidence>
<gene>
    <name evidence="9" type="ORF">MTBPR1_20177</name>
</gene>
<comment type="similarity">
    <text evidence="3">Belongs to the polysaccharide deacetylase family.</text>
</comment>
<keyword evidence="9" id="KW-0624">Polysaccharide degradation</keyword>
<keyword evidence="9" id="KW-0326">Glycosidase</keyword>
<dbReference type="PANTHER" id="PTHR34216:SF3">
    <property type="entry name" value="POLY-BETA-1,6-N-ACETYL-D-GLUCOSAMINE N-DEACETYLASE"/>
    <property type="match status" value="1"/>
</dbReference>
<evidence type="ECO:0000256" key="1">
    <source>
        <dbReference type="ARBA" id="ARBA00003236"/>
    </source>
</evidence>
<feature type="signal peptide" evidence="7">
    <location>
        <begin position="1"/>
        <end position="29"/>
    </location>
</feature>
<keyword evidence="9" id="KW-0378">Hydrolase</keyword>
<dbReference type="RefSeq" id="WP_069187001.1">
    <property type="nucleotide sequence ID" value="NZ_FLYE01000012.1"/>
</dbReference>
<dbReference type="CDD" id="cd10973">
    <property type="entry name" value="CE4_DAC_u4_5s"/>
    <property type="match status" value="1"/>
</dbReference>